<evidence type="ECO:0000313" key="2">
    <source>
        <dbReference type="Proteomes" id="UP000001695"/>
    </source>
</evidence>
<reference evidence="1 2" key="2">
    <citation type="journal article" date="2010" name="J. Bacteriol.">
        <title>Complete genome sequence of Beijerinckia indica subsp. indica.</title>
        <authorList>
            <person name="Tamas I."/>
            <person name="Dedysh S.N."/>
            <person name="Liesack W."/>
            <person name="Stott M.B."/>
            <person name="Alam M."/>
            <person name="Murrell J.C."/>
            <person name="Dunfield P.F."/>
        </authorList>
    </citation>
    <scope>NUCLEOTIDE SEQUENCE [LARGE SCALE GENOMIC DNA]</scope>
    <source>
        <strain evidence="2">ATCC 9039 / DSM 1715 / NCIMB 8712</strain>
    </source>
</reference>
<evidence type="ECO:0000313" key="1">
    <source>
        <dbReference type="EMBL" id="ACB96711.1"/>
    </source>
</evidence>
<protein>
    <submittedName>
        <fullName evidence="1">Uncharacterized protein</fullName>
    </submittedName>
</protein>
<reference evidence="2" key="1">
    <citation type="submission" date="2008-03" db="EMBL/GenBank/DDBJ databases">
        <title>Complete sequence of chromosome of Beijerinckia indica subsp. indica ATCC 9039.</title>
        <authorList>
            <consortium name="US DOE Joint Genome Institute"/>
            <person name="Copeland A."/>
            <person name="Lucas S."/>
            <person name="Lapidus A."/>
            <person name="Glavina del Rio T."/>
            <person name="Dalin E."/>
            <person name="Tice H."/>
            <person name="Bruce D."/>
            <person name="Goodwin L."/>
            <person name="Pitluck S."/>
            <person name="LaButti K."/>
            <person name="Schmutz J."/>
            <person name="Larimer F."/>
            <person name="Land M."/>
            <person name="Hauser L."/>
            <person name="Kyrpides N."/>
            <person name="Mikhailova N."/>
            <person name="Dunfield P.F."/>
            <person name="Dedysh S.N."/>
            <person name="Liesack W."/>
            <person name="Saw J.H."/>
            <person name="Alam M."/>
            <person name="Chen Y."/>
            <person name="Murrell J.C."/>
            <person name="Richardson P."/>
        </authorList>
    </citation>
    <scope>NUCLEOTIDE SEQUENCE [LARGE SCALE GENOMIC DNA]</scope>
    <source>
        <strain evidence="2">ATCC 9039 / DSM 1715 / NCIMB 8712</strain>
    </source>
</reference>
<name>B2ICB4_BEII9</name>
<dbReference type="Proteomes" id="UP000001695">
    <property type="component" value="Chromosome"/>
</dbReference>
<accession>B2ICB4</accession>
<dbReference type="KEGG" id="bid:Bind_3150"/>
<sequence>MINLRKGTIMSHRINSLAAVIMGLMSISALSTEAFAYRGAAVGHRGAVGYRGGVGYRGAGGAYHVHRSVGYGYRGYGYRGYGYRGAPVARGLAIGAGAAAAGAAVARPPCGYYPYGPCY</sequence>
<dbReference type="AlphaFoldDB" id="B2ICB4"/>
<dbReference type="HOGENOM" id="CLU_2056772_0_0_5"/>
<organism evidence="1 2">
    <name type="scientific">Beijerinckia indica subsp. indica (strain ATCC 9039 / DSM 1715 / NCIMB 8712)</name>
    <dbReference type="NCBI Taxonomy" id="395963"/>
    <lineage>
        <taxon>Bacteria</taxon>
        <taxon>Pseudomonadati</taxon>
        <taxon>Pseudomonadota</taxon>
        <taxon>Alphaproteobacteria</taxon>
        <taxon>Hyphomicrobiales</taxon>
        <taxon>Beijerinckiaceae</taxon>
        <taxon>Beijerinckia</taxon>
    </lineage>
</organism>
<dbReference type="EMBL" id="CP001016">
    <property type="protein sequence ID" value="ACB96711.1"/>
    <property type="molecule type" value="Genomic_DNA"/>
</dbReference>
<keyword evidence="2" id="KW-1185">Reference proteome</keyword>
<proteinExistence type="predicted"/>
<gene>
    <name evidence="1" type="ordered locus">Bind_3150</name>
</gene>